<dbReference type="PANTHER" id="PTHR43776:SF7">
    <property type="entry name" value="D,D-DIPEPTIDE TRANSPORT ATP-BINDING PROTEIN DDPF-RELATED"/>
    <property type="match status" value="1"/>
</dbReference>
<dbReference type="SMART" id="SM00382">
    <property type="entry name" value="AAA"/>
    <property type="match status" value="1"/>
</dbReference>
<keyword evidence="2" id="KW-0813">Transport</keyword>
<accession>A0A5D5AQA9</accession>
<evidence type="ECO:0000256" key="1">
    <source>
        <dbReference type="ARBA" id="ARBA00005417"/>
    </source>
</evidence>
<sequence length="334" mass="36763">MTQRTERDRTDATDSILAANDVCKYFPVNGGILNRQVGSVKAVDGVSLEIADGETLGLVGESGCGKSTLARTLLRLHEPTDGSIHYRGEDITAASSSRMQELRADMQIIFQDPGSSLNPRMTVEECIEEPMQSLTDWSKHERKDRIAELITEVGLTEDHLSRPPHKLSGGQQQRVGIARALSIEPKLVVADEPTSALDVSVQANILNLLDDLQSEYDLTYLFISHDLSVVRHIADRIAVMYLGEIAEIAPTETLFEDPKHPYTRALLSSVPRATPESMEDRILLEGSVPSPENPPAGCKFHTRCQEYIGDICETECPSLESVGPSHECACHHHD</sequence>
<proteinExistence type="inferred from homology"/>
<keyword evidence="3" id="KW-0547">Nucleotide-binding</keyword>
<keyword evidence="4 6" id="KW-0067">ATP-binding</keyword>
<dbReference type="InterPro" id="IPR017871">
    <property type="entry name" value="ABC_transporter-like_CS"/>
</dbReference>
<dbReference type="AlphaFoldDB" id="A0A5D5AQA9"/>
<dbReference type="Gene3D" id="3.40.50.300">
    <property type="entry name" value="P-loop containing nucleotide triphosphate hydrolases"/>
    <property type="match status" value="1"/>
</dbReference>
<dbReference type="Pfam" id="PF08352">
    <property type="entry name" value="oligo_HPY"/>
    <property type="match status" value="1"/>
</dbReference>
<organism evidence="6 7">
    <name type="scientific">Natrialba swarupiae</name>
    <dbReference type="NCBI Taxonomy" id="2448032"/>
    <lineage>
        <taxon>Archaea</taxon>
        <taxon>Methanobacteriati</taxon>
        <taxon>Methanobacteriota</taxon>
        <taxon>Stenosarchaea group</taxon>
        <taxon>Halobacteria</taxon>
        <taxon>Halobacteriales</taxon>
        <taxon>Natrialbaceae</taxon>
        <taxon>Natrialba</taxon>
    </lineage>
</organism>
<comment type="similarity">
    <text evidence="1">Belongs to the ABC transporter superfamily.</text>
</comment>
<dbReference type="InterPro" id="IPR003439">
    <property type="entry name" value="ABC_transporter-like_ATP-bd"/>
</dbReference>
<feature type="domain" description="ABC transporter" evidence="5">
    <location>
        <begin position="17"/>
        <end position="267"/>
    </location>
</feature>
<dbReference type="InterPro" id="IPR027417">
    <property type="entry name" value="P-loop_NTPase"/>
</dbReference>
<dbReference type="Pfam" id="PF00005">
    <property type="entry name" value="ABC_tran"/>
    <property type="match status" value="1"/>
</dbReference>
<dbReference type="GO" id="GO:0005524">
    <property type="term" value="F:ATP binding"/>
    <property type="evidence" value="ECO:0007669"/>
    <property type="project" value="UniProtKB-KW"/>
</dbReference>
<evidence type="ECO:0000313" key="6">
    <source>
        <dbReference type="EMBL" id="TYT61660.1"/>
    </source>
</evidence>
<keyword evidence="7" id="KW-1185">Reference proteome</keyword>
<dbReference type="PROSITE" id="PS00211">
    <property type="entry name" value="ABC_TRANSPORTER_1"/>
    <property type="match status" value="1"/>
</dbReference>
<dbReference type="PROSITE" id="PS50893">
    <property type="entry name" value="ABC_TRANSPORTER_2"/>
    <property type="match status" value="1"/>
</dbReference>
<dbReference type="RefSeq" id="WP_149081809.1">
    <property type="nucleotide sequence ID" value="NZ_VTAW01000015.1"/>
</dbReference>
<evidence type="ECO:0000256" key="3">
    <source>
        <dbReference type="ARBA" id="ARBA00022741"/>
    </source>
</evidence>
<dbReference type="Proteomes" id="UP000324104">
    <property type="component" value="Unassembled WGS sequence"/>
</dbReference>
<dbReference type="PANTHER" id="PTHR43776">
    <property type="entry name" value="TRANSPORT ATP-BINDING PROTEIN"/>
    <property type="match status" value="1"/>
</dbReference>
<dbReference type="InterPro" id="IPR050319">
    <property type="entry name" value="ABC_transp_ATP-bind"/>
</dbReference>
<dbReference type="NCBIfam" id="TIGR01727">
    <property type="entry name" value="oligo_HPY"/>
    <property type="match status" value="1"/>
</dbReference>
<name>A0A5D5AQA9_9EURY</name>
<dbReference type="SUPFAM" id="SSF52540">
    <property type="entry name" value="P-loop containing nucleoside triphosphate hydrolases"/>
    <property type="match status" value="1"/>
</dbReference>
<dbReference type="GO" id="GO:0055085">
    <property type="term" value="P:transmembrane transport"/>
    <property type="evidence" value="ECO:0007669"/>
    <property type="project" value="UniProtKB-ARBA"/>
</dbReference>
<comment type="caution">
    <text evidence="6">The sequence shown here is derived from an EMBL/GenBank/DDBJ whole genome shotgun (WGS) entry which is preliminary data.</text>
</comment>
<evidence type="ECO:0000256" key="4">
    <source>
        <dbReference type="ARBA" id="ARBA00022840"/>
    </source>
</evidence>
<evidence type="ECO:0000313" key="7">
    <source>
        <dbReference type="Proteomes" id="UP000324104"/>
    </source>
</evidence>
<dbReference type="InterPro" id="IPR013563">
    <property type="entry name" value="Oligopep_ABC_C"/>
</dbReference>
<evidence type="ECO:0000256" key="2">
    <source>
        <dbReference type="ARBA" id="ARBA00022448"/>
    </source>
</evidence>
<protein>
    <submittedName>
        <fullName evidence="6">ATP-binding cassette domain-containing protein</fullName>
    </submittedName>
</protein>
<dbReference type="InterPro" id="IPR003593">
    <property type="entry name" value="AAA+_ATPase"/>
</dbReference>
<reference evidence="6 7" key="1">
    <citation type="submission" date="2019-08" db="EMBL/GenBank/DDBJ databases">
        <title>Archaea genome.</title>
        <authorList>
            <person name="Kajale S."/>
            <person name="Shouche Y."/>
            <person name="Deshpande N."/>
            <person name="Sharma A."/>
        </authorList>
    </citation>
    <scope>NUCLEOTIDE SEQUENCE [LARGE SCALE GENOMIC DNA]</scope>
    <source>
        <strain evidence="6 7">ESP3B_9</strain>
    </source>
</reference>
<evidence type="ECO:0000259" key="5">
    <source>
        <dbReference type="PROSITE" id="PS50893"/>
    </source>
</evidence>
<dbReference type="FunFam" id="3.40.50.300:FF:000016">
    <property type="entry name" value="Oligopeptide ABC transporter ATP-binding component"/>
    <property type="match status" value="1"/>
</dbReference>
<dbReference type="GO" id="GO:0015833">
    <property type="term" value="P:peptide transport"/>
    <property type="evidence" value="ECO:0007669"/>
    <property type="project" value="InterPro"/>
</dbReference>
<dbReference type="GO" id="GO:0016887">
    <property type="term" value="F:ATP hydrolysis activity"/>
    <property type="evidence" value="ECO:0007669"/>
    <property type="project" value="InterPro"/>
</dbReference>
<dbReference type="EMBL" id="VTAW01000015">
    <property type="protein sequence ID" value="TYT61660.1"/>
    <property type="molecule type" value="Genomic_DNA"/>
</dbReference>
<gene>
    <name evidence="6" type="ORF">FYC77_12380</name>
</gene>
<dbReference type="CDD" id="cd03257">
    <property type="entry name" value="ABC_NikE_OppD_transporters"/>
    <property type="match status" value="1"/>
</dbReference>